<dbReference type="InterPro" id="IPR045238">
    <property type="entry name" value="Tim23-like"/>
</dbReference>
<dbReference type="EMBL" id="LDAU01000194">
    <property type="protein sequence ID" value="KRX00158.1"/>
    <property type="molecule type" value="Genomic_DNA"/>
</dbReference>
<reference evidence="6 7" key="1">
    <citation type="journal article" date="2015" name="Sci. Rep.">
        <title>Genome of the facultative scuticociliatosis pathogen Pseudocohnilembus persalinus provides insight into its virulence through horizontal gene transfer.</title>
        <authorList>
            <person name="Xiong J."/>
            <person name="Wang G."/>
            <person name="Cheng J."/>
            <person name="Tian M."/>
            <person name="Pan X."/>
            <person name="Warren A."/>
            <person name="Jiang C."/>
            <person name="Yuan D."/>
            <person name="Miao W."/>
        </authorList>
    </citation>
    <scope>NUCLEOTIDE SEQUENCE [LARGE SCALE GENOMIC DNA]</scope>
    <source>
        <strain evidence="6">36N120E</strain>
    </source>
</reference>
<name>A0A0V0QD85_PSEPJ</name>
<evidence type="ECO:0008006" key="8">
    <source>
        <dbReference type="Google" id="ProtNLM"/>
    </source>
</evidence>
<evidence type="ECO:0000256" key="3">
    <source>
        <dbReference type="ARBA" id="ARBA00022989"/>
    </source>
</evidence>
<dbReference type="FunCoup" id="A0A0V0QD85">
    <property type="interactions" value="10"/>
</dbReference>
<dbReference type="OMA" id="MNMFLED"/>
<evidence type="ECO:0000256" key="2">
    <source>
        <dbReference type="ARBA" id="ARBA00022692"/>
    </source>
</evidence>
<evidence type="ECO:0000256" key="4">
    <source>
        <dbReference type="ARBA" id="ARBA00023136"/>
    </source>
</evidence>
<feature type="transmembrane region" description="Helical" evidence="5">
    <location>
        <begin position="89"/>
        <end position="108"/>
    </location>
</feature>
<keyword evidence="4 5" id="KW-0472">Membrane</keyword>
<organism evidence="6 7">
    <name type="scientific">Pseudocohnilembus persalinus</name>
    <name type="common">Ciliate</name>
    <dbReference type="NCBI Taxonomy" id="266149"/>
    <lineage>
        <taxon>Eukaryota</taxon>
        <taxon>Sar</taxon>
        <taxon>Alveolata</taxon>
        <taxon>Ciliophora</taxon>
        <taxon>Intramacronucleata</taxon>
        <taxon>Oligohymenophorea</taxon>
        <taxon>Scuticociliatia</taxon>
        <taxon>Philasterida</taxon>
        <taxon>Pseudocohnilembidae</taxon>
        <taxon>Pseudocohnilembus</taxon>
    </lineage>
</organism>
<dbReference type="PANTHER" id="PTHR15371">
    <property type="entry name" value="TIM23"/>
    <property type="match status" value="1"/>
</dbReference>
<dbReference type="GO" id="GO:0030150">
    <property type="term" value="P:protein import into mitochondrial matrix"/>
    <property type="evidence" value="ECO:0007669"/>
    <property type="project" value="TreeGrafter"/>
</dbReference>
<dbReference type="GO" id="GO:0008320">
    <property type="term" value="F:protein transmembrane transporter activity"/>
    <property type="evidence" value="ECO:0007669"/>
    <property type="project" value="TreeGrafter"/>
</dbReference>
<protein>
    <recommendedName>
        <fullName evidence="8">Mitochondrial inner membrane translocase subunit Tim17/Tim22/Tim23/peroxisomal protein PMP24</fullName>
    </recommendedName>
</protein>
<dbReference type="PANTHER" id="PTHR15371:SF0">
    <property type="entry name" value="SD19278P"/>
    <property type="match status" value="1"/>
</dbReference>
<feature type="transmembrane region" description="Helical" evidence="5">
    <location>
        <begin position="35"/>
        <end position="56"/>
    </location>
</feature>
<sequence length="174" mass="18556">MSEDPIYLNQGHKKKQNHDEMYIDSASGNDWGEQASFTVGVSYVVASVIGIAQGGYQGIMKLNRNMPSKLKLNTIFNQLGKTQSTYGQAAASASLLYYLMGSSMNMFLEDELSGMSNLSKNVLCGALSGAVYKSTLGVVPMGVAAILGGGLIGGLTLVCDNLNKKGYIGFQMKF</sequence>
<dbReference type="Proteomes" id="UP000054937">
    <property type="component" value="Unassembled WGS sequence"/>
</dbReference>
<keyword evidence="7" id="KW-1185">Reference proteome</keyword>
<dbReference type="OrthoDB" id="159299at2759"/>
<evidence type="ECO:0000256" key="1">
    <source>
        <dbReference type="ARBA" id="ARBA00004141"/>
    </source>
</evidence>
<gene>
    <name evidence="6" type="ORF">PPERSA_10657</name>
</gene>
<evidence type="ECO:0000256" key="5">
    <source>
        <dbReference type="SAM" id="Phobius"/>
    </source>
</evidence>
<dbReference type="GO" id="GO:0005744">
    <property type="term" value="C:TIM23 mitochondrial import inner membrane translocase complex"/>
    <property type="evidence" value="ECO:0007669"/>
    <property type="project" value="TreeGrafter"/>
</dbReference>
<accession>A0A0V0QD85</accession>
<comment type="caution">
    <text evidence="6">The sequence shown here is derived from an EMBL/GenBank/DDBJ whole genome shotgun (WGS) entry which is preliminary data.</text>
</comment>
<keyword evidence="3 5" id="KW-1133">Transmembrane helix</keyword>
<dbReference type="Pfam" id="PF02466">
    <property type="entry name" value="Tim17"/>
    <property type="match status" value="1"/>
</dbReference>
<keyword evidence="2 5" id="KW-0812">Transmembrane</keyword>
<dbReference type="AlphaFoldDB" id="A0A0V0QD85"/>
<dbReference type="InParanoid" id="A0A0V0QD85"/>
<feature type="transmembrane region" description="Helical" evidence="5">
    <location>
        <begin position="138"/>
        <end position="158"/>
    </location>
</feature>
<proteinExistence type="predicted"/>
<evidence type="ECO:0000313" key="7">
    <source>
        <dbReference type="Proteomes" id="UP000054937"/>
    </source>
</evidence>
<evidence type="ECO:0000313" key="6">
    <source>
        <dbReference type="EMBL" id="KRX00158.1"/>
    </source>
</evidence>
<comment type="subcellular location">
    <subcellularLocation>
        <location evidence="1">Membrane</location>
        <topology evidence="1">Multi-pass membrane protein</topology>
    </subcellularLocation>
</comment>